<evidence type="ECO:0000313" key="3">
    <source>
        <dbReference type="Proteomes" id="UP000230233"/>
    </source>
</evidence>
<dbReference type="OrthoDB" id="6359816at2759"/>
<dbReference type="SMART" id="SM00225">
    <property type="entry name" value="BTB"/>
    <property type="match status" value="1"/>
</dbReference>
<dbReference type="Pfam" id="PF00651">
    <property type="entry name" value="BTB"/>
    <property type="match status" value="1"/>
</dbReference>
<dbReference type="InterPro" id="IPR052664">
    <property type="entry name" value="BTB-MATH_domain_protein"/>
</dbReference>
<dbReference type="PROSITE" id="PS50097">
    <property type="entry name" value="BTB"/>
    <property type="match status" value="1"/>
</dbReference>
<dbReference type="CDD" id="cd18186">
    <property type="entry name" value="BTB_POZ_ZBTB_KLHL-like"/>
    <property type="match status" value="1"/>
</dbReference>
<dbReference type="Proteomes" id="UP000230233">
    <property type="component" value="Chromosome II"/>
</dbReference>
<evidence type="ECO:0000313" key="2">
    <source>
        <dbReference type="EMBL" id="PIC49285.1"/>
    </source>
</evidence>
<reference evidence="3" key="1">
    <citation type="submission" date="2017-10" db="EMBL/GenBank/DDBJ databases">
        <title>Rapid genome shrinkage in a self-fertile nematode reveals novel sperm competition proteins.</title>
        <authorList>
            <person name="Yin D."/>
            <person name="Schwarz E.M."/>
            <person name="Thomas C.G."/>
            <person name="Felde R.L."/>
            <person name="Korf I.F."/>
            <person name="Cutter A.D."/>
            <person name="Schartner C.M."/>
            <person name="Ralston E.J."/>
            <person name="Meyer B.J."/>
            <person name="Haag E.S."/>
        </authorList>
    </citation>
    <scope>NUCLEOTIDE SEQUENCE [LARGE SCALE GENOMIC DNA]</scope>
    <source>
        <strain evidence="3">JU1422</strain>
    </source>
</reference>
<protein>
    <recommendedName>
        <fullName evidence="1">BTB domain-containing protein</fullName>
    </recommendedName>
</protein>
<dbReference type="AlphaFoldDB" id="A0A2G5VBW7"/>
<dbReference type="STRING" id="1611254.A0A2G5VBW7"/>
<dbReference type="SUPFAM" id="SSF54695">
    <property type="entry name" value="POZ domain"/>
    <property type="match status" value="1"/>
</dbReference>
<proteinExistence type="predicted"/>
<keyword evidence="3" id="KW-1185">Reference proteome</keyword>
<sequence>MSDNKMKKFNILHVFNEPSSLSQSETAYGDVVEHFGAKWKIGVFKDIYGDIYPSIFCEGSQTGNWSINTVCKLLVGGISVKTGMQFEFNRRDKKFRQDWILKEDFHKYGINESVRIQYGVKIIQMTGIEERPKMIEDNVAKKSSEIEKWQKSMNFDDGVAKESSDIVLKIGDQKFYVAKLLLTFHSTYFKTLFSGNFSESKQSEIELKDIDPDAFQYFLELIYGISLVNDTMIMELFKLADFFDAQIVIERCQEFLLNRSQQSLKIKFQVALKYKMEELKVRKTNNCD</sequence>
<dbReference type="PANTHER" id="PTHR22743">
    <property type="entry name" value="MEPRIN/TRAF-LIKE MATH FAMILY-C.ELEGANS"/>
    <property type="match status" value="1"/>
</dbReference>
<evidence type="ECO:0000259" key="1">
    <source>
        <dbReference type="PROSITE" id="PS50097"/>
    </source>
</evidence>
<organism evidence="2 3">
    <name type="scientific">Caenorhabditis nigoni</name>
    <dbReference type="NCBI Taxonomy" id="1611254"/>
    <lineage>
        <taxon>Eukaryota</taxon>
        <taxon>Metazoa</taxon>
        <taxon>Ecdysozoa</taxon>
        <taxon>Nematoda</taxon>
        <taxon>Chromadorea</taxon>
        <taxon>Rhabditida</taxon>
        <taxon>Rhabditina</taxon>
        <taxon>Rhabditomorpha</taxon>
        <taxon>Rhabditoidea</taxon>
        <taxon>Rhabditidae</taxon>
        <taxon>Peloderinae</taxon>
        <taxon>Caenorhabditis</taxon>
    </lineage>
</organism>
<dbReference type="InterPro" id="IPR000210">
    <property type="entry name" value="BTB/POZ_dom"/>
</dbReference>
<dbReference type="PANTHER" id="PTHR22743:SF165">
    <property type="entry name" value="BTB AND MATH DOMAIN CONTAINING-RELATED"/>
    <property type="match status" value="1"/>
</dbReference>
<name>A0A2G5VBW7_9PELO</name>
<accession>A0A2G5VBW7</accession>
<dbReference type="EMBL" id="PDUG01000002">
    <property type="protein sequence ID" value="PIC49285.1"/>
    <property type="molecule type" value="Genomic_DNA"/>
</dbReference>
<feature type="domain" description="BTB" evidence="1">
    <location>
        <begin position="164"/>
        <end position="223"/>
    </location>
</feature>
<dbReference type="Gene3D" id="3.30.710.10">
    <property type="entry name" value="Potassium Channel Kv1.1, Chain A"/>
    <property type="match status" value="1"/>
</dbReference>
<gene>
    <name evidence="2" type="primary">Cnig_chr_II.g7941</name>
    <name evidence="2" type="ORF">B9Z55_007941</name>
</gene>
<comment type="caution">
    <text evidence="2">The sequence shown here is derived from an EMBL/GenBank/DDBJ whole genome shotgun (WGS) entry which is preliminary data.</text>
</comment>
<dbReference type="InterPro" id="IPR011333">
    <property type="entry name" value="SKP1/BTB/POZ_sf"/>
</dbReference>